<comment type="subcellular location">
    <subcellularLocation>
        <location evidence="3">Cytoplasm</location>
    </subcellularLocation>
</comment>
<evidence type="ECO:0000256" key="2">
    <source>
        <dbReference type="ARBA" id="ARBA00023186"/>
    </source>
</evidence>
<comment type="function">
    <text evidence="3">Required for maturation of urease via the functional incorporation of the urease nickel metallocenter.</text>
</comment>
<keyword evidence="5" id="KW-1185">Reference proteome</keyword>
<dbReference type="PANTHER" id="PTHR33643">
    <property type="entry name" value="UREASE ACCESSORY PROTEIN D"/>
    <property type="match status" value="1"/>
</dbReference>
<dbReference type="AlphaFoldDB" id="A0A916RAV0"/>
<evidence type="ECO:0000256" key="1">
    <source>
        <dbReference type="ARBA" id="ARBA00007177"/>
    </source>
</evidence>
<keyword evidence="3" id="KW-0996">Nickel insertion</keyword>
<comment type="subunit">
    <text evidence="3">UreD, UreF and UreG form a complex that acts as a GTP-hydrolysis-dependent molecular chaperone, activating the urease apoprotein by helping to assemble the nickel containing metallocenter of UreC. The UreE protein probably delivers the nickel.</text>
</comment>
<dbReference type="RefSeq" id="WP_127073113.1">
    <property type="nucleotide sequence ID" value="NZ_BMKB01000001.1"/>
</dbReference>
<dbReference type="Proteomes" id="UP000596977">
    <property type="component" value="Unassembled WGS sequence"/>
</dbReference>
<evidence type="ECO:0000313" key="4">
    <source>
        <dbReference type="EMBL" id="GGA41431.1"/>
    </source>
</evidence>
<comment type="similarity">
    <text evidence="1 3">Belongs to the UreD family.</text>
</comment>
<keyword evidence="3" id="KW-0963">Cytoplasm</keyword>
<gene>
    <name evidence="3 4" type="primary">ureD</name>
    <name evidence="4" type="ORF">GCM10011499_08840</name>
</gene>
<sequence length="278" mass="29798">MLDTPSIVPNAQPLQRAQGTAKVAVKHRDGKSVLDTLYQQGCAKIRIPKSQGNWLEAVLINSSGGLTGGDRLAWAAEAQADTHLVVTTQACERVYRSIGGHARVTTELEIGSGARLDWLPQETILFEAAALDRKLDVSMAADATFLGLEAVILGREAMGEDAIASALTDRWRVRREGQLLHAEMTRLEAGCLISRTNHALLDNARAFGTLCFIGEDADRKAEQIKALLAACPNGGVSTIGDKLIVRALAASGYDLRKVLMPVIALLAAGQAVPRLWTL</sequence>
<keyword evidence="2 3" id="KW-0143">Chaperone</keyword>
<name>A0A916RAV0_9HYPH</name>
<protein>
    <recommendedName>
        <fullName evidence="3">Urease accessory protein UreD</fullName>
    </recommendedName>
</protein>
<dbReference type="InterPro" id="IPR002669">
    <property type="entry name" value="UreD"/>
</dbReference>
<organism evidence="4 5">
    <name type="scientific">Pelagibacterium lentulum</name>
    <dbReference type="NCBI Taxonomy" id="2029865"/>
    <lineage>
        <taxon>Bacteria</taxon>
        <taxon>Pseudomonadati</taxon>
        <taxon>Pseudomonadota</taxon>
        <taxon>Alphaproteobacteria</taxon>
        <taxon>Hyphomicrobiales</taxon>
        <taxon>Devosiaceae</taxon>
        <taxon>Pelagibacterium</taxon>
    </lineage>
</organism>
<dbReference type="EMBL" id="BMKB01000001">
    <property type="protein sequence ID" value="GGA41431.1"/>
    <property type="molecule type" value="Genomic_DNA"/>
</dbReference>
<evidence type="ECO:0000313" key="5">
    <source>
        <dbReference type="Proteomes" id="UP000596977"/>
    </source>
</evidence>
<evidence type="ECO:0000256" key="3">
    <source>
        <dbReference type="HAMAP-Rule" id="MF_01384"/>
    </source>
</evidence>
<dbReference type="PANTHER" id="PTHR33643:SF1">
    <property type="entry name" value="UREASE ACCESSORY PROTEIN D"/>
    <property type="match status" value="1"/>
</dbReference>
<dbReference type="GO" id="GO:0016151">
    <property type="term" value="F:nickel cation binding"/>
    <property type="evidence" value="ECO:0007669"/>
    <property type="project" value="UniProtKB-UniRule"/>
</dbReference>
<dbReference type="OrthoDB" id="9798842at2"/>
<comment type="caution">
    <text evidence="4">The sequence shown here is derived from an EMBL/GenBank/DDBJ whole genome shotgun (WGS) entry which is preliminary data.</text>
</comment>
<reference evidence="4 5" key="1">
    <citation type="journal article" date="2014" name="Int. J. Syst. Evol. Microbiol.">
        <title>Complete genome sequence of Corynebacterium casei LMG S-19264T (=DSM 44701T), isolated from a smear-ripened cheese.</title>
        <authorList>
            <consortium name="US DOE Joint Genome Institute (JGI-PGF)"/>
            <person name="Walter F."/>
            <person name="Albersmeier A."/>
            <person name="Kalinowski J."/>
            <person name="Ruckert C."/>
        </authorList>
    </citation>
    <scope>NUCLEOTIDE SEQUENCE [LARGE SCALE GENOMIC DNA]</scope>
    <source>
        <strain evidence="4 5">CGMCC 1.15896</strain>
    </source>
</reference>
<accession>A0A916RAV0</accession>
<dbReference type="GO" id="GO:0005737">
    <property type="term" value="C:cytoplasm"/>
    <property type="evidence" value="ECO:0007669"/>
    <property type="project" value="UniProtKB-SubCell"/>
</dbReference>
<dbReference type="HAMAP" id="MF_01384">
    <property type="entry name" value="UreD"/>
    <property type="match status" value="1"/>
</dbReference>
<dbReference type="Pfam" id="PF01774">
    <property type="entry name" value="UreD"/>
    <property type="match status" value="1"/>
</dbReference>
<proteinExistence type="inferred from homology"/>